<evidence type="ECO:0000313" key="3">
    <source>
        <dbReference type="Proteomes" id="UP001166304"/>
    </source>
</evidence>
<evidence type="ECO:0008006" key="4">
    <source>
        <dbReference type="Google" id="ProtNLM"/>
    </source>
</evidence>
<feature type="transmembrane region" description="Helical" evidence="1">
    <location>
        <begin position="164"/>
        <end position="183"/>
    </location>
</feature>
<evidence type="ECO:0000256" key="1">
    <source>
        <dbReference type="SAM" id="Phobius"/>
    </source>
</evidence>
<sequence>MALKPRLVLATLLTASLLGASLTWAGSAVSLVVPFASWIAVVSLGTLLTAGPLWWMFTEVTEVQPDRLARRWATLVYTAGGAAVTGLCIRLLGGGAVVNRPLPSTMPLAVGVVVLGGLAVGVRRMDRTRPSHRFVGLGSALAVGGLVGLAWADVGMGGGTLGETVVRAIHLVAAGAWIGGAVWHNTVVVPSLAAPDGDGLKTVLRRFQRAVPVLIVAVLGTGVHQATTWLGTAPSTYLSTSAGRFVTLKLAAVLALATVVARSLLKRRSTATSTAESTS</sequence>
<feature type="transmembrane region" description="Helical" evidence="1">
    <location>
        <begin position="134"/>
        <end position="152"/>
    </location>
</feature>
<keyword evidence="1" id="KW-1133">Transmembrane helix</keyword>
<dbReference type="RefSeq" id="WP_162413114.1">
    <property type="nucleotide sequence ID" value="NZ_JAHQXE010000002.1"/>
</dbReference>
<comment type="caution">
    <text evidence="2">The sequence shown here is derived from an EMBL/GenBank/DDBJ whole genome shotgun (WGS) entry which is preliminary data.</text>
</comment>
<accession>A0AA41KKI8</accession>
<dbReference type="AlphaFoldDB" id="A0AA41KKI8"/>
<feature type="transmembrane region" description="Helical" evidence="1">
    <location>
        <begin position="242"/>
        <end position="261"/>
    </location>
</feature>
<proteinExistence type="predicted"/>
<protein>
    <recommendedName>
        <fullName evidence="4">Copper resistance protein D domain-containing protein</fullName>
    </recommendedName>
</protein>
<dbReference type="Proteomes" id="UP001166304">
    <property type="component" value="Unassembled WGS sequence"/>
</dbReference>
<feature type="transmembrane region" description="Helical" evidence="1">
    <location>
        <begin position="75"/>
        <end position="98"/>
    </location>
</feature>
<organism evidence="2 3">
    <name type="scientific">Haloarcula salina</name>
    <dbReference type="NCBI Taxonomy" id="1429914"/>
    <lineage>
        <taxon>Archaea</taxon>
        <taxon>Methanobacteriati</taxon>
        <taxon>Methanobacteriota</taxon>
        <taxon>Stenosarchaea group</taxon>
        <taxon>Halobacteria</taxon>
        <taxon>Halobacteriales</taxon>
        <taxon>Haloarculaceae</taxon>
        <taxon>Haloarcula</taxon>
    </lineage>
</organism>
<name>A0AA41KKI8_9EURY</name>
<feature type="transmembrane region" description="Helical" evidence="1">
    <location>
        <begin position="104"/>
        <end position="122"/>
    </location>
</feature>
<evidence type="ECO:0000313" key="2">
    <source>
        <dbReference type="EMBL" id="MBV0901929.1"/>
    </source>
</evidence>
<feature type="transmembrane region" description="Helical" evidence="1">
    <location>
        <begin position="35"/>
        <end position="55"/>
    </location>
</feature>
<dbReference type="EMBL" id="JAHQXE010000002">
    <property type="protein sequence ID" value="MBV0901929.1"/>
    <property type="molecule type" value="Genomic_DNA"/>
</dbReference>
<feature type="transmembrane region" description="Helical" evidence="1">
    <location>
        <begin position="210"/>
        <end position="230"/>
    </location>
</feature>
<reference evidence="2" key="1">
    <citation type="submission" date="2021-06" db="EMBL/GenBank/DDBJ databases">
        <title>New haloarchaea isolates fom saline soil.</title>
        <authorList>
            <person name="Duran-Viseras A."/>
            <person name="Sanchez-Porro C.S."/>
            <person name="Ventosa A."/>
        </authorList>
    </citation>
    <scope>NUCLEOTIDE SEQUENCE</scope>
    <source>
        <strain evidence="2">JCM 18369</strain>
    </source>
</reference>
<keyword evidence="1" id="KW-0472">Membrane</keyword>
<gene>
    <name evidence="2" type="ORF">KTS37_09025</name>
</gene>
<keyword evidence="3" id="KW-1185">Reference proteome</keyword>
<keyword evidence="1" id="KW-0812">Transmembrane</keyword>